<keyword evidence="3" id="KW-0378">Hydrolase</keyword>
<evidence type="ECO:0000256" key="1">
    <source>
        <dbReference type="SAM" id="MobiDB-lite"/>
    </source>
</evidence>
<accession>A0A6P1DZU7</accession>
<feature type="domain" description="3'-5' exonuclease" evidence="2">
    <location>
        <begin position="47"/>
        <end position="220"/>
    </location>
</feature>
<gene>
    <name evidence="3" type="ORF">G3480_18585</name>
</gene>
<feature type="region of interest" description="Disordered" evidence="1">
    <location>
        <begin position="1"/>
        <end position="28"/>
    </location>
</feature>
<keyword evidence="3" id="KW-0540">Nuclease</keyword>
<dbReference type="InterPro" id="IPR012337">
    <property type="entry name" value="RNaseH-like_sf"/>
</dbReference>
<name>A0A6P1DZU7_9GAMM</name>
<dbReference type="Proteomes" id="UP000471640">
    <property type="component" value="Unassembled WGS sequence"/>
</dbReference>
<organism evidence="3 4">
    <name type="scientific">Thiorhodococcus mannitoliphagus</name>
    <dbReference type="NCBI Taxonomy" id="329406"/>
    <lineage>
        <taxon>Bacteria</taxon>
        <taxon>Pseudomonadati</taxon>
        <taxon>Pseudomonadota</taxon>
        <taxon>Gammaproteobacteria</taxon>
        <taxon>Chromatiales</taxon>
        <taxon>Chromatiaceae</taxon>
        <taxon>Thiorhodococcus</taxon>
    </lineage>
</organism>
<comment type="caution">
    <text evidence="3">The sequence shown here is derived from an EMBL/GenBank/DDBJ whole genome shotgun (WGS) entry which is preliminary data.</text>
</comment>
<keyword evidence="4" id="KW-1185">Reference proteome</keyword>
<reference evidence="3 4" key="2">
    <citation type="submission" date="2020-02" db="EMBL/GenBank/DDBJ databases">
        <title>Genome sequences of Thiorhodococcus mannitoliphagus and Thiorhodococcus minor, purple sulfur photosynthetic bacteria in the gammaproteobacterial family, Chromatiaceae.</title>
        <authorList>
            <person name="Aviles F.A."/>
            <person name="Meyer T.E."/>
            <person name="Kyndt J.A."/>
        </authorList>
    </citation>
    <scope>NUCLEOTIDE SEQUENCE [LARGE SCALE GENOMIC DNA]</scope>
    <source>
        <strain evidence="3 4">DSM 18266</strain>
    </source>
</reference>
<dbReference type="AlphaFoldDB" id="A0A6P1DZU7"/>
<dbReference type="SUPFAM" id="SSF53098">
    <property type="entry name" value="Ribonuclease H-like"/>
    <property type="match status" value="1"/>
</dbReference>
<dbReference type="CDD" id="cd06141">
    <property type="entry name" value="WRN_exo"/>
    <property type="match status" value="1"/>
</dbReference>
<evidence type="ECO:0000259" key="2">
    <source>
        <dbReference type="SMART" id="SM00474"/>
    </source>
</evidence>
<dbReference type="GO" id="GO:0003676">
    <property type="term" value="F:nucleic acid binding"/>
    <property type="evidence" value="ECO:0007669"/>
    <property type="project" value="InterPro"/>
</dbReference>
<dbReference type="PANTHER" id="PTHR47765">
    <property type="entry name" value="3'-5' EXONUCLEASE DOMAIN-CONTAINING PROTEIN"/>
    <property type="match status" value="1"/>
</dbReference>
<dbReference type="InterPro" id="IPR036397">
    <property type="entry name" value="RNaseH_sf"/>
</dbReference>
<dbReference type="InterPro" id="IPR002562">
    <property type="entry name" value="3'-5'_exonuclease_dom"/>
</dbReference>
<dbReference type="RefSeq" id="WP_164655383.1">
    <property type="nucleotide sequence ID" value="NZ_JAAIJR010000092.1"/>
</dbReference>
<dbReference type="EMBL" id="JAAIJR010000092">
    <property type="protein sequence ID" value="NEX22286.1"/>
    <property type="molecule type" value="Genomic_DNA"/>
</dbReference>
<sequence>MQDLTRRLLDPPPAPQGHMTNSKRLPHPSKEATAQMPVFDGLPLSQIHLIEAPAQIEFAMQSISEAEFIGFDTESKPTFTTDAVRDGPHVVQFATMEQAFIVQIGPATPIDFLKSVIESSRIVKVGFGLNSDRGPLKEKLGLRLGASVDLAQAVRKLGYRQAVGAKAAVAIVLGRRLQKSKKTSTSNWALPMLRPNQLLYAANDAYAALAVFEAMGRPYSAPQLLRPALI</sequence>
<evidence type="ECO:0000313" key="4">
    <source>
        <dbReference type="Proteomes" id="UP000471640"/>
    </source>
</evidence>
<dbReference type="GO" id="GO:0008408">
    <property type="term" value="F:3'-5' exonuclease activity"/>
    <property type="evidence" value="ECO:0007669"/>
    <property type="project" value="InterPro"/>
</dbReference>
<reference evidence="4" key="1">
    <citation type="journal article" date="2020" name="Microbiol. Resour. Announc.">
        <title>Draft Genome Sequences of Thiorhodococcus mannitoliphagus and Thiorhodococcus minor, Purple Sulfur Photosynthetic Bacteria in the Gammaproteobacterial Family Chromatiaceae.</title>
        <authorList>
            <person name="Aviles F.A."/>
            <person name="Meyer T.E."/>
            <person name="Kyndt J.A."/>
        </authorList>
    </citation>
    <scope>NUCLEOTIDE SEQUENCE [LARGE SCALE GENOMIC DNA]</scope>
    <source>
        <strain evidence="4">DSM 18266</strain>
    </source>
</reference>
<dbReference type="SMART" id="SM00474">
    <property type="entry name" value="35EXOc"/>
    <property type="match status" value="1"/>
</dbReference>
<evidence type="ECO:0000313" key="3">
    <source>
        <dbReference type="EMBL" id="NEX22286.1"/>
    </source>
</evidence>
<keyword evidence="3" id="KW-0269">Exonuclease</keyword>
<dbReference type="InterPro" id="IPR052408">
    <property type="entry name" value="Exonuclease_MUT-7-like"/>
</dbReference>
<dbReference type="Pfam" id="PF01612">
    <property type="entry name" value="DNA_pol_A_exo1"/>
    <property type="match status" value="1"/>
</dbReference>
<protein>
    <submittedName>
        <fullName evidence="3">3'-5' exonuclease domain-containing protein 2</fullName>
    </submittedName>
</protein>
<dbReference type="Gene3D" id="3.30.420.10">
    <property type="entry name" value="Ribonuclease H-like superfamily/Ribonuclease H"/>
    <property type="match status" value="1"/>
</dbReference>
<dbReference type="GO" id="GO:0006139">
    <property type="term" value="P:nucleobase-containing compound metabolic process"/>
    <property type="evidence" value="ECO:0007669"/>
    <property type="project" value="InterPro"/>
</dbReference>
<proteinExistence type="predicted"/>
<dbReference type="PANTHER" id="PTHR47765:SF2">
    <property type="entry name" value="EXONUCLEASE MUT-7 HOMOLOG"/>
    <property type="match status" value="1"/>
</dbReference>